<dbReference type="Gene3D" id="3.10.450.40">
    <property type="match status" value="1"/>
</dbReference>
<dbReference type="InterPro" id="IPR007048">
    <property type="entry name" value="IraD/Gp25-like"/>
</dbReference>
<dbReference type="OrthoDB" id="119583at2"/>
<protein>
    <submittedName>
        <fullName evidence="2">Type VI secretion protein</fullName>
    </submittedName>
</protein>
<evidence type="ECO:0000313" key="2">
    <source>
        <dbReference type="EMBL" id="KJZ43086.1"/>
    </source>
</evidence>
<dbReference type="Pfam" id="PF04965">
    <property type="entry name" value="GPW_gp25"/>
    <property type="match status" value="1"/>
</dbReference>
<dbReference type="SUPFAM" id="SSF160719">
    <property type="entry name" value="gpW/gp25-like"/>
    <property type="match status" value="1"/>
</dbReference>
<feature type="domain" description="IraD/Gp25-like" evidence="1">
    <location>
        <begin position="36"/>
        <end position="135"/>
    </location>
</feature>
<sequence length="160" mass="18287">MTSQHKLLPSLLDRLLDDRPHQSIEASSQRLCSLADYKASIVRDLEILVNTRQSLVANELDGFVNLSGSILDYGMPDFTSRSVLDPKDRLLIQRQLEKAITVGDRRFRSVKVQLLAQQTGQRMLTFRVDAVLRLQDVTRQMSFDAVLQVNTQEYKVQNLN</sequence>
<dbReference type="InterPro" id="IPR053176">
    <property type="entry name" value="T6SS_TssE1-like"/>
</dbReference>
<gene>
    <name evidence="2" type="ORF">VC35_21875</name>
</gene>
<organism evidence="2 3">
    <name type="scientific">Pseudomonas fluorescens</name>
    <dbReference type="NCBI Taxonomy" id="294"/>
    <lineage>
        <taxon>Bacteria</taxon>
        <taxon>Pseudomonadati</taxon>
        <taxon>Pseudomonadota</taxon>
        <taxon>Gammaproteobacteria</taxon>
        <taxon>Pseudomonadales</taxon>
        <taxon>Pseudomonadaceae</taxon>
        <taxon>Pseudomonas</taxon>
    </lineage>
</organism>
<comment type="caution">
    <text evidence="2">The sequence shown here is derived from an EMBL/GenBank/DDBJ whole genome shotgun (WGS) entry which is preliminary data.</text>
</comment>
<dbReference type="PATRIC" id="fig|294.132.peg.3576"/>
<evidence type="ECO:0000259" key="1">
    <source>
        <dbReference type="Pfam" id="PF04965"/>
    </source>
</evidence>
<dbReference type="PANTHER" id="PTHR38595">
    <property type="entry name" value="CYTOPLASMIC PROTEIN-RELATED"/>
    <property type="match status" value="1"/>
</dbReference>
<accession>A0A0F4TF71</accession>
<dbReference type="PANTHER" id="PTHR38595:SF1">
    <property type="entry name" value="TYPE VI SECRETION SYSTEM COMPONENT TSSE1"/>
    <property type="match status" value="1"/>
</dbReference>
<proteinExistence type="predicted"/>
<reference evidence="2 3" key="1">
    <citation type="submission" date="2015-03" db="EMBL/GenBank/DDBJ databases">
        <title>Comparative genomics of Pseudomonas insights into diversity of traits involved in vanlence and defense.</title>
        <authorList>
            <person name="Qin Y."/>
        </authorList>
    </citation>
    <scope>NUCLEOTIDE SEQUENCE [LARGE SCALE GENOMIC DNA]</scope>
    <source>
        <strain evidence="2 3">C8</strain>
    </source>
</reference>
<dbReference type="RefSeq" id="WP_046042537.1">
    <property type="nucleotide sequence ID" value="NZ_LACC01000026.1"/>
</dbReference>
<dbReference type="Proteomes" id="UP000033588">
    <property type="component" value="Unassembled WGS sequence"/>
</dbReference>
<name>A0A0F4TF71_PSEFL</name>
<dbReference type="EMBL" id="LACC01000026">
    <property type="protein sequence ID" value="KJZ43086.1"/>
    <property type="molecule type" value="Genomic_DNA"/>
</dbReference>
<dbReference type="NCBIfam" id="TIGR03357">
    <property type="entry name" value="VI_zyme"/>
    <property type="match status" value="1"/>
</dbReference>
<dbReference type="AlphaFoldDB" id="A0A0F4TF71"/>
<evidence type="ECO:0000313" key="3">
    <source>
        <dbReference type="Proteomes" id="UP000033588"/>
    </source>
</evidence>
<dbReference type="InterPro" id="IPR017737">
    <property type="entry name" value="TssE1-like"/>
</dbReference>